<dbReference type="RefSeq" id="WP_210028253.1">
    <property type="nucleotide sequence ID" value="NZ_JAGINU010000001.1"/>
</dbReference>
<evidence type="ECO:0000313" key="2">
    <source>
        <dbReference type="EMBL" id="MBP2368038.1"/>
    </source>
</evidence>
<evidence type="ECO:0000256" key="1">
    <source>
        <dbReference type="SAM" id="MobiDB-lite"/>
    </source>
</evidence>
<keyword evidence="3" id="KW-1185">Reference proteome</keyword>
<reference evidence="2 3" key="1">
    <citation type="submission" date="2021-03" db="EMBL/GenBank/DDBJ databases">
        <title>Sequencing the genomes of 1000 actinobacteria strains.</title>
        <authorList>
            <person name="Klenk H.-P."/>
        </authorList>
    </citation>
    <scope>NUCLEOTIDE SEQUENCE [LARGE SCALE GENOMIC DNA]</scope>
    <source>
        <strain evidence="2 3">DSM 45256</strain>
    </source>
</reference>
<dbReference type="InterPro" id="IPR023213">
    <property type="entry name" value="CAT-like_dom_sf"/>
</dbReference>
<organism evidence="2 3">
    <name type="scientific">Pseudonocardia parietis</name>
    <dbReference type="NCBI Taxonomy" id="570936"/>
    <lineage>
        <taxon>Bacteria</taxon>
        <taxon>Bacillati</taxon>
        <taxon>Actinomycetota</taxon>
        <taxon>Actinomycetes</taxon>
        <taxon>Pseudonocardiales</taxon>
        <taxon>Pseudonocardiaceae</taxon>
        <taxon>Pseudonocardia</taxon>
    </lineage>
</organism>
<dbReference type="SUPFAM" id="SSF52777">
    <property type="entry name" value="CoA-dependent acyltransferases"/>
    <property type="match status" value="1"/>
</dbReference>
<dbReference type="Gene3D" id="3.30.559.10">
    <property type="entry name" value="Chloramphenicol acetyltransferase-like domain"/>
    <property type="match status" value="1"/>
</dbReference>
<evidence type="ECO:0000313" key="3">
    <source>
        <dbReference type="Proteomes" id="UP001519295"/>
    </source>
</evidence>
<evidence type="ECO:0008006" key="4">
    <source>
        <dbReference type="Google" id="ProtNLM"/>
    </source>
</evidence>
<dbReference type="Proteomes" id="UP001519295">
    <property type="component" value="Unassembled WGS sequence"/>
</dbReference>
<proteinExistence type="predicted"/>
<protein>
    <recommendedName>
        <fullName evidence="4">Condensation domain-containing protein</fullName>
    </recommendedName>
</protein>
<name>A0ABS4VVT2_9PSEU</name>
<accession>A0ABS4VVT2</accession>
<comment type="caution">
    <text evidence="2">The sequence shown here is derived from an EMBL/GenBank/DDBJ whole genome shotgun (WGS) entry which is preliminary data.</text>
</comment>
<dbReference type="EMBL" id="JAGINU010000001">
    <property type="protein sequence ID" value="MBP2368038.1"/>
    <property type="molecule type" value="Genomic_DNA"/>
</dbReference>
<gene>
    <name evidence="2" type="ORF">JOF36_003734</name>
</gene>
<feature type="region of interest" description="Disordered" evidence="1">
    <location>
        <begin position="1"/>
        <end position="26"/>
    </location>
</feature>
<sequence>MRAPSAPDSARQPAPVPTGRRADGRPWATPLARALARTRQLDLRDIAPGRDGAVRAAQVNDLRAAPERHPATGPFHVLVADVDVTGPERALGTAAADLATREGARPTVFTLVVAALVRSLGRCPGVHADDVSAPVHLSVLGSGDEGWSEVPDAGSLGLGGLVRALHTPALHTPAQHTSALHTSALHTATHRAAVRGVAVVDSGSEDIDLELAPPPAGARAALTVGRVHRAVAVVTTDGAESIAVRSMIRLALAVDTGTVGRSESAALLRDLRTRLAAGVTAAELTR</sequence>